<evidence type="ECO:0000259" key="13">
    <source>
        <dbReference type="PROSITE" id="PS51194"/>
    </source>
</evidence>
<evidence type="ECO:0000256" key="1">
    <source>
        <dbReference type="ARBA" id="ARBA00006847"/>
    </source>
</evidence>
<dbReference type="SMART" id="SM00487">
    <property type="entry name" value="DEXDc"/>
    <property type="match status" value="1"/>
</dbReference>
<dbReference type="NCBIfam" id="TIGR01587">
    <property type="entry name" value="cas3_core"/>
    <property type="match status" value="1"/>
</dbReference>
<dbReference type="Proteomes" id="UP000003755">
    <property type="component" value="Unassembled WGS sequence"/>
</dbReference>
<dbReference type="PROSITE" id="PS51194">
    <property type="entry name" value="HELICASE_CTER"/>
    <property type="match status" value="1"/>
</dbReference>
<keyword evidence="5" id="KW-0547">Nucleotide-binding</keyword>
<reference evidence="15" key="1">
    <citation type="submission" date="2009-09" db="EMBL/GenBank/DDBJ databases">
        <authorList>
            <person name="Weinstock G."/>
            <person name="Sodergren E."/>
            <person name="Clifton S."/>
            <person name="Fulton L."/>
            <person name="Fulton B."/>
            <person name="Courtney L."/>
            <person name="Fronick C."/>
            <person name="Harrison M."/>
            <person name="Strong C."/>
            <person name="Farmer C."/>
            <person name="Delahaunty K."/>
            <person name="Markovic C."/>
            <person name="Hall O."/>
            <person name="Minx P."/>
            <person name="Tomlinson C."/>
            <person name="Mitreva M."/>
            <person name="Nelson J."/>
            <person name="Hou S."/>
            <person name="Wollam A."/>
            <person name="Pepin K.H."/>
            <person name="Johnson M."/>
            <person name="Bhonagiri V."/>
            <person name="Nash W.E."/>
            <person name="Warren W."/>
            <person name="Chinwalla A."/>
            <person name="Mardis E.R."/>
            <person name="Wilson R.K."/>
        </authorList>
    </citation>
    <scope>NUCLEOTIDE SEQUENCE [LARGE SCALE GENOMIC DNA]</scope>
    <source>
        <strain evidence="15">DSM 20583</strain>
    </source>
</reference>
<organism evidence="15 16">
    <name type="scientific">Blautia hansenii DSM 20583</name>
    <dbReference type="NCBI Taxonomy" id="537007"/>
    <lineage>
        <taxon>Bacteria</taxon>
        <taxon>Bacillati</taxon>
        <taxon>Bacillota</taxon>
        <taxon>Clostridia</taxon>
        <taxon>Lachnospirales</taxon>
        <taxon>Lachnospiraceae</taxon>
        <taxon>Blautia</taxon>
    </lineage>
</organism>
<dbReference type="Gene3D" id="3.40.50.300">
    <property type="entry name" value="P-loop containing nucleotide triphosphate hydrolases"/>
    <property type="match status" value="2"/>
</dbReference>
<evidence type="ECO:0000313" key="16">
    <source>
        <dbReference type="Proteomes" id="UP000003755"/>
    </source>
</evidence>
<dbReference type="PANTHER" id="PTHR47959:SF16">
    <property type="entry name" value="CRISPR-ASSOCIATED NUCLEASE_HELICASE CAS3-RELATED"/>
    <property type="match status" value="1"/>
</dbReference>
<dbReference type="EMBL" id="ABYU02000004">
    <property type="protein sequence ID" value="EEX23201.1"/>
    <property type="molecule type" value="Genomic_DNA"/>
</dbReference>
<keyword evidence="11" id="KW-0175">Coiled coil</keyword>
<dbReference type="SUPFAM" id="SSF52540">
    <property type="entry name" value="P-loop containing nucleoside triphosphate hydrolases"/>
    <property type="match status" value="1"/>
</dbReference>
<dbReference type="Pfam" id="PF18019">
    <property type="entry name" value="Cas3_HD"/>
    <property type="match status" value="1"/>
</dbReference>
<dbReference type="STRING" id="537007.BLAHAN_04049"/>
<evidence type="ECO:0000259" key="12">
    <source>
        <dbReference type="PROSITE" id="PS51192"/>
    </source>
</evidence>
<feature type="domain" description="HD Cas3-type" evidence="14">
    <location>
        <begin position="54"/>
        <end position="243"/>
    </location>
</feature>
<evidence type="ECO:0000256" key="8">
    <source>
        <dbReference type="ARBA" id="ARBA00022840"/>
    </source>
</evidence>
<dbReference type="Pfam" id="PF22590">
    <property type="entry name" value="Cas3-like_C_2"/>
    <property type="match status" value="1"/>
</dbReference>
<dbReference type="NCBIfam" id="TIGR01596">
    <property type="entry name" value="cas3_HD"/>
    <property type="match status" value="1"/>
</dbReference>
<feature type="coiled-coil region" evidence="11">
    <location>
        <begin position="10"/>
        <end position="67"/>
    </location>
</feature>
<comment type="similarity">
    <text evidence="1">In the N-terminal section; belongs to the CRISPR-associated nuclease Cas3-HD family.</text>
</comment>
<accession>C9L3W2</accession>
<dbReference type="CDD" id="cd09641">
    <property type="entry name" value="Cas3''_I"/>
    <property type="match status" value="1"/>
</dbReference>
<comment type="similarity">
    <text evidence="10">Belongs to the DEAD box helicase family.</text>
</comment>
<dbReference type="InterPro" id="IPR006474">
    <property type="entry name" value="Helicase_Cas3_CRISPR-ass_core"/>
</dbReference>
<evidence type="ECO:0000256" key="10">
    <source>
        <dbReference type="ARBA" id="ARBA00038437"/>
    </source>
</evidence>
<name>C9L3W2_BLAHA</name>
<evidence type="ECO:0000256" key="4">
    <source>
        <dbReference type="ARBA" id="ARBA00022723"/>
    </source>
</evidence>
<dbReference type="GO" id="GO:0046872">
    <property type="term" value="F:metal ion binding"/>
    <property type="evidence" value="ECO:0007669"/>
    <property type="project" value="UniProtKB-KW"/>
</dbReference>
<dbReference type="KEGG" id="bhan:CGC63_13440"/>
<dbReference type="RefSeq" id="WP_003019324.1">
    <property type="nucleotide sequence ID" value="NZ_CP022413.2"/>
</dbReference>
<dbReference type="PROSITE" id="PS51192">
    <property type="entry name" value="HELICASE_ATP_BIND_1"/>
    <property type="match status" value="1"/>
</dbReference>
<dbReference type="Pfam" id="PF00270">
    <property type="entry name" value="DEAD"/>
    <property type="match status" value="1"/>
</dbReference>
<dbReference type="eggNOG" id="COG1203">
    <property type="taxonomic scope" value="Bacteria"/>
</dbReference>
<keyword evidence="6" id="KW-0378">Hydrolase</keyword>
<keyword evidence="8" id="KW-0067">ATP-binding</keyword>
<sequence length="793" mass="93258">MEYYAKSKEKGKTEREKKKIENLLQKILQDSSCELEEWEIKILEDEIEKIYVENIEMQKTLKEHEKDIVACAERFFVRYDQYFTEKEKRLIIEACRIHDWGKANLLFQAVVNEEVKEELSSYNKNKKQIPHGFLSALSISVDEFLQISDCFKREDFDMFLTAVYYHHTRNDEWDSAEIKEYAEQYYREHLEKYLGRGKVLIRSSYRNKLLFRNNNNCKNLPIKWEKWVLYSTIKGMLNKFDYTVSAGYENAEINPDLEKRELIKNVEEALKNYNLRPVQTYMKENVEQNLVVIAPTGSGKTEAALLWLNGEKGFYTLPLRVSSNAIYERIKVRYRYEDVALLHSDSMQVYLKESDDTDTYKKYERAKLLANPLTICTVDQLFKFVYKALGTEIFPATLKYSKIVLDEIQAYSPQVIAAIIYGLKQIVSMGGKFAIITATFPPVLEHFMKQHGLLKEENYQFQDFSNSSEWLRHKVDIRDGEMDIDEIAEQGLEKKVLIICNTVSKAQEIYKELEEWTEEVHLLHSRYIRRDRNQLEKMIMQFSEDRDVAGIWVTTQLVEASLDIDFDILYTEMCTADSLLQRMGRCNRKARYQPEEANIIVYANENGVGDKSVYGKELYSRSLDKLHQYVGKTLSEKEKIDYINQVYCAEEIMDTSYYKEIEKYLKHFEELTPLEYSKQETDEKFRNIQSITVVPDSIYDENQIIFEKSIEVLECPHIGRNVKSVFTAKLNDLTLNLNRYGNMKGVDVATVGEKGNCKILDIHRINLKYEFDRETGKGCGLLLKQIEDEQFFI</sequence>
<evidence type="ECO:0000256" key="9">
    <source>
        <dbReference type="ARBA" id="ARBA00023118"/>
    </source>
</evidence>
<dbReference type="GO" id="GO:0005524">
    <property type="term" value="F:ATP binding"/>
    <property type="evidence" value="ECO:0007669"/>
    <property type="project" value="UniProtKB-KW"/>
</dbReference>
<dbReference type="PROSITE" id="PS51643">
    <property type="entry name" value="HD_CAS3"/>
    <property type="match status" value="1"/>
</dbReference>
<dbReference type="SMART" id="SM00490">
    <property type="entry name" value="HELICc"/>
    <property type="match status" value="1"/>
</dbReference>
<dbReference type="HOGENOM" id="CLU_009347_0_0_9"/>
<dbReference type="InterPro" id="IPR001650">
    <property type="entry name" value="Helicase_C-like"/>
</dbReference>
<keyword evidence="3" id="KW-0540">Nuclease</keyword>
<proteinExistence type="inferred from homology"/>
<dbReference type="GO" id="GO:0051607">
    <property type="term" value="P:defense response to virus"/>
    <property type="evidence" value="ECO:0007669"/>
    <property type="project" value="UniProtKB-KW"/>
</dbReference>
<feature type="domain" description="Helicase ATP-binding" evidence="12">
    <location>
        <begin position="281"/>
        <end position="458"/>
    </location>
</feature>
<evidence type="ECO:0000256" key="3">
    <source>
        <dbReference type="ARBA" id="ARBA00022722"/>
    </source>
</evidence>
<feature type="domain" description="Helicase C-terminal" evidence="13">
    <location>
        <begin position="483"/>
        <end position="638"/>
    </location>
</feature>
<dbReference type="InterPro" id="IPR038257">
    <property type="entry name" value="CRISPR-assoc_Cas3_HD_sf"/>
</dbReference>
<protein>
    <submittedName>
        <fullName evidence="15">CRISPR-associated helicase Cas3</fullName>
    </submittedName>
</protein>
<dbReference type="InterPro" id="IPR006483">
    <property type="entry name" value="CRISPR-assoc_Cas3_HD"/>
</dbReference>
<evidence type="ECO:0000256" key="5">
    <source>
        <dbReference type="ARBA" id="ARBA00022741"/>
    </source>
</evidence>
<evidence type="ECO:0000256" key="11">
    <source>
        <dbReference type="SAM" id="Coils"/>
    </source>
</evidence>
<evidence type="ECO:0000259" key="14">
    <source>
        <dbReference type="PROSITE" id="PS51643"/>
    </source>
</evidence>
<dbReference type="GO" id="GO:0004518">
    <property type="term" value="F:nuclease activity"/>
    <property type="evidence" value="ECO:0007669"/>
    <property type="project" value="UniProtKB-KW"/>
</dbReference>
<evidence type="ECO:0000256" key="6">
    <source>
        <dbReference type="ARBA" id="ARBA00022801"/>
    </source>
</evidence>
<dbReference type="Gene3D" id="1.10.3210.30">
    <property type="match status" value="1"/>
</dbReference>
<keyword evidence="9" id="KW-0051">Antiviral defense</keyword>
<dbReference type="GO" id="GO:0003676">
    <property type="term" value="F:nucleic acid binding"/>
    <property type="evidence" value="ECO:0007669"/>
    <property type="project" value="InterPro"/>
</dbReference>
<dbReference type="GO" id="GO:0003724">
    <property type="term" value="F:RNA helicase activity"/>
    <property type="evidence" value="ECO:0007669"/>
    <property type="project" value="TreeGrafter"/>
</dbReference>
<keyword evidence="16" id="KW-1185">Reference proteome</keyword>
<dbReference type="GO" id="GO:0005829">
    <property type="term" value="C:cytosol"/>
    <property type="evidence" value="ECO:0007669"/>
    <property type="project" value="TreeGrafter"/>
</dbReference>
<dbReference type="InterPro" id="IPR050079">
    <property type="entry name" value="DEAD_box_RNA_helicase"/>
</dbReference>
<comment type="similarity">
    <text evidence="2">In the central section; belongs to the CRISPR-associated helicase Cas3 family.</text>
</comment>
<keyword evidence="4" id="KW-0479">Metal-binding</keyword>
<dbReference type="InterPro" id="IPR014001">
    <property type="entry name" value="Helicase_ATP-bd"/>
</dbReference>
<keyword evidence="7" id="KW-0347">Helicase</keyword>
<dbReference type="InterPro" id="IPR011545">
    <property type="entry name" value="DEAD/DEAH_box_helicase_dom"/>
</dbReference>
<dbReference type="AlphaFoldDB" id="C9L3W2"/>
<evidence type="ECO:0000313" key="15">
    <source>
        <dbReference type="EMBL" id="EEX23201.1"/>
    </source>
</evidence>
<evidence type="ECO:0000256" key="7">
    <source>
        <dbReference type="ARBA" id="ARBA00022806"/>
    </source>
</evidence>
<dbReference type="PANTHER" id="PTHR47959">
    <property type="entry name" value="ATP-DEPENDENT RNA HELICASE RHLE-RELATED"/>
    <property type="match status" value="1"/>
</dbReference>
<gene>
    <name evidence="15" type="primary">cas3</name>
    <name evidence="15" type="ORF">BLAHAN_04049</name>
</gene>
<dbReference type="InterPro" id="IPR054712">
    <property type="entry name" value="Cas3-like_dom"/>
</dbReference>
<evidence type="ECO:0000256" key="2">
    <source>
        <dbReference type="ARBA" id="ARBA00009046"/>
    </source>
</evidence>
<dbReference type="InterPro" id="IPR027417">
    <property type="entry name" value="P-loop_NTPase"/>
</dbReference>
<comment type="caution">
    <text evidence="15">The sequence shown here is derived from an EMBL/GenBank/DDBJ whole genome shotgun (WGS) entry which is preliminary data.</text>
</comment>
<dbReference type="GO" id="GO:0016787">
    <property type="term" value="F:hydrolase activity"/>
    <property type="evidence" value="ECO:0007669"/>
    <property type="project" value="UniProtKB-KW"/>
</dbReference>